<reference evidence="8" key="1">
    <citation type="submission" date="2023-07" db="EMBL/GenBank/DDBJ databases">
        <title>Genome-inferred correspondence between phylogeny and metabolic traits in the wild Drosophila gut microbiome.</title>
        <authorList>
            <person name="Bueno E."/>
            <person name="Blow F."/>
            <person name="Douglas A.E."/>
        </authorList>
    </citation>
    <scope>NUCLEOTIDE SEQUENCE [LARGE SCALE GENOMIC DNA]</scope>
    <source>
        <strain evidence="8">JGM97</strain>
    </source>
</reference>
<evidence type="ECO:0000313" key="8">
    <source>
        <dbReference type="Proteomes" id="UP000680634"/>
    </source>
</evidence>
<feature type="domain" description="FAD/NAD(P)-binding" evidence="6">
    <location>
        <begin position="6"/>
        <end position="338"/>
    </location>
</feature>
<evidence type="ECO:0000313" key="7">
    <source>
        <dbReference type="EMBL" id="MBS0969914.1"/>
    </source>
</evidence>
<dbReference type="PRINTS" id="PR00368">
    <property type="entry name" value="FADPNR"/>
</dbReference>
<dbReference type="PRINTS" id="PR00411">
    <property type="entry name" value="PNDRDTASEI"/>
</dbReference>
<keyword evidence="5" id="KW-0560">Oxidoreductase</keyword>
<organism evidence="7 8">
    <name type="scientific">Nissabacter archeti</name>
    <dbReference type="NCBI Taxonomy" id="1917880"/>
    <lineage>
        <taxon>Bacteria</taxon>
        <taxon>Pseudomonadati</taxon>
        <taxon>Pseudomonadota</taxon>
        <taxon>Gammaproteobacteria</taxon>
        <taxon>Enterobacterales</taxon>
        <taxon>Yersiniaceae</taxon>
        <taxon>Nissabacter</taxon>
    </lineage>
</organism>
<dbReference type="PANTHER" id="PTHR42913:SF3">
    <property type="entry name" value="64 KDA MITOCHONDRIAL NADH DEHYDROGENASE (EUROFUNG)"/>
    <property type="match status" value="1"/>
</dbReference>
<gene>
    <name evidence="7" type="ORF">JK232_13520</name>
</gene>
<dbReference type="Gene3D" id="3.50.50.100">
    <property type="match status" value="1"/>
</dbReference>
<accession>A0ABS5JIV2</accession>
<dbReference type="InterPro" id="IPR023753">
    <property type="entry name" value="FAD/NAD-binding_dom"/>
</dbReference>
<dbReference type="RefSeq" id="WP_072925364.1">
    <property type="nucleotide sequence ID" value="NZ_FQXW01000001.1"/>
</dbReference>
<dbReference type="SUPFAM" id="SSF51905">
    <property type="entry name" value="FAD/NAD(P)-binding domain"/>
    <property type="match status" value="1"/>
</dbReference>
<dbReference type="Pfam" id="PF07992">
    <property type="entry name" value="Pyr_redox_2"/>
    <property type="match status" value="1"/>
</dbReference>
<dbReference type="InterPro" id="IPR036188">
    <property type="entry name" value="FAD/NAD-bd_sf"/>
</dbReference>
<keyword evidence="8" id="KW-1185">Reference proteome</keyword>
<dbReference type="Proteomes" id="UP000680634">
    <property type="component" value="Unassembled WGS sequence"/>
</dbReference>
<name>A0ABS5JIV2_9GAMM</name>
<evidence type="ECO:0000259" key="6">
    <source>
        <dbReference type="Pfam" id="PF07992"/>
    </source>
</evidence>
<comment type="similarity">
    <text evidence="2">Belongs to the NADH dehydrogenase family.</text>
</comment>
<evidence type="ECO:0000256" key="5">
    <source>
        <dbReference type="ARBA" id="ARBA00023002"/>
    </source>
</evidence>
<evidence type="ECO:0000256" key="2">
    <source>
        <dbReference type="ARBA" id="ARBA00005272"/>
    </source>
</evidence>
<keyword evidence="4" id="KW-0274">FAD</keyword>
<evidence type="ECO:0000256" key="4">
    <source>
        <dbReference type="ARBA" id="ARBA00022827"/>
    </source>
</evidence>
<dbReference type="PANTHER" id="PTHR42913">
    <property type="entry name" value="APOPTOSIS-INDUCING FACTOR 1"/>
    <property type="match status" value="1"/>
</dbReference>
<dbReference type="EMBL" id="JAERKB010000008">
    <property type="protein sequence ID" value="MBS0969914.1"/>
    <property type="molecule type" value="Genomic_DNA"/>
</dbReference>
<comment type="caution">
    <text evidence="7">The sequence shown here is derived from an EMBL/GenBank/DDBJ whole genome shotgun (WGS) entry which is preliminary data.</text>
</comment>
<sequence length="436" mass="47612">MTTPMKKIVIVGGGAGGLELATSLGNKLGRKNKAEIVLVDRNNSHLWKPLLHEVATGSLDAGVDELSYLAHARNHHFVFQLGSVTDINRESKTLQLAEIRDAQGDVLVAAREISYDYLVMALGSTSNDFGTPGVKENCIFLDNPHQAHRFHNEMLNLFLKFSANPADREQVNIAIVGGGATGVELSAELHNAVKQLHSYGFQGLDNKALNVTLVEAGERILPALPPRISAAAHQELTKLGVRVLTNTMVTSADAGGLNTKGGEYIEADLMVWAAGIKAPDFMKEIGGLETNRINQLVVEPTLQTTRDPFIYAIGDCASCPQPDGKFVPPRAQSAHQMASRCYDNLLLQLNGHDNKLKPYIYKDNGSLVSLSRFSTVGSLMGNLMRGSMMIEGRIARFVYVSLYRMHQVALHGYLRTGLMVLVGSINRVIRPRLKLH</sequence>
<evidence type="ECO:0000256" key="3">
    <source>
        <dbReference type="ARBA" id="ARBA00022630"/>
    </source>
</evidence>
<keyword evidence="3" id="KW-0285">Flavoprotein</keyword>
<proteinExistence type="inferred from homology"/>
<evidence type="ECO:0000256" key="1">
    <source>
        <dbReference type="ARBA" id="ARBA00001974"/>
    </source>
</evidence>
<protein>
    <submittedName>
        <fullName evidence="7">NAD(P)/FAD-dependent oxidoreductase</fullName>
    </submittedName>
</protein>
<comment type="cofactor">
    <cofactor evidence="1">
        <name>FAD</name>
        <dbReference type="ChEBI" id="CHEBI:57692"/>
    </cofactor>
</comment>
<dbReference type="InterPro" id="IPR051169">
    <property type="entry name" value="NADH-Q_oxidoreductase"/>
</dbReference>